<dbReference type="Pfam" id="PF07993">
    <property type="entry name" value="NAD_binding_4"/>
    <property type="match status" value="1"/>
</dbReference>
<gene>
    <name evidence="4" type="ORF">PYCCODRAFT_1370583</name>
</gene>
<dbReference type="PROSITE" id="PS00455">
    <property type="entry name" value="AMP_BINDING"/>
    <property type="match status" value="1"/>
</dbReference>
<evidence type="ECO:0000313" key="4">
    <source>
        <dbReference type="EMBL" id="OSD00742.1"/>
    </source>
</evidence>
<dbReference type="SUPFAM" id="SSF56801">
    <property type="entry name" value="Acetyl-CoA synthetase-like"/>
    <property type="match status" value="1"/>
</dbReference>
<accession>A0A1Y2ILC5</accession>
<dbReference type="AlphaFoldDB" id="A0A1Y2ILC5"/>
<evidence type="ECO:0000313" key="5">
    <source>
        <dbReference type="Proteomes" id="UP000193067"/>
    </source>
</evidence>
<evidence type="ECO:0000256" key="1">
    <source>
        <dbReference type="ARBA" id="ARBA00022450"/>
    </source>
</evidence>
<keyword evidence="1" id="KW-0596">Phosphopantetheine</keyword>
<protein>
    <submittedName>
        <fullName evidence="4">Acetyl-CoA synthetase-like protein</fullName>
    </submittedName>
</protein>
<keyword evidence="2" id="KW-0597">Phosphoprotein</keyword>
<dbReference type="Pfam" id="PF00550">
    <property type="entry name" value="PP-binding"/>
    <property type="match status" value="1"/>
</dbReference>
<feature type="domain" description="Carrier" evidence="3">
    <location>
        <begin position="582"/>
        <end position="664"/>
    </location>
</feature>
<dbReference type="Gene3D" id="1.10.1200.10">
    <property type="entry name" value="ACP-like"/>
    <property type="match status" value="1"/>
</dbReference>
<sequence length="1083" mass="119549">MNISTPQGNTSTTWVSPPFYGSMAIPELYAFHAEKSPTHPIFSYDDERGEPRELNYMQVFSAIRMAASYVSRHISRSVKASREGTGDYVLGVLAAAAPDHITLLTLYVGMMYIGHSVFPLSVRNSAVAVAHLARRTALQYIFVSHDPAMQRLAHEAKEILAKEGYEIDLLPLPEFRDLYNDSHDGLDIAMASQSEERTCLILHSSGSTSFPKPVPFSHRHFTRWGFHSSFGDYDLCGSHLSMHSLPLFHIMGCVSLTWAVCTGVVISLFRPSSPPITATPDTVLQAMVATKCEFIVCVPSILEAWSRNPEATEVLKKLKCIVQGGAGLNKEIGDKLVDQGINVVTGYGATEIGSVVRLMLDPTKRPQGDWEYFSLSPPVEFIRVYQDGLPRIFELVVVDSATWSPNVFNTIIDGRPAYATRDLLEEHPTDLNLYKVYGRVDDQIALSTGEKASYSTASIWVSAIVLQDPHVHAAIMFGQGREQNGILIQPREPFDPRDAEKLEEFRNTIWPTIERVNSFAPSHSRIFKEMITVTNPDKLFQYTAKGTPRRHVSLAEYAQEIDELYRRVEESSQVDIPPPSAWEGEALLQYVREVVKRVLKATQICDNDDLFQQGCDSLQATWIRNTILNAVRKTTMLSTHNIPLSFVYANPTIAALSAYLTGLVSGKVIDQRVQYAKRLEEMKELVAKYMKDWPAPQWKTATDGQAKPTSSGEIIVLTGSTGRVGSHLLSQMLLKPEVVRVYALNRESTGDAVKLADRQRKAFAMWGLKPELLSSDKVSLLPTDLKKPNFGLSEETYTEIQRSVTGILHNAWRVDFNVTLPSYEPLIAGTRNLLDFALNSPRPGGPAVLFVSSIASMSNYSSDVPVPEVLDMGPELAVGTGYGESKWVAEQICHRAAQDTGVNAIVVRVGQLCGDTKAGGWSTSEWVPAIVRASKLLGCLPATDDTLSWVPVDVAATTLLEFLHTASSEPVLHLASPRPAAWRDVFSVLADELGVPLVPASEWLDKLRKSAQDATINPANAPGDAHFSAHNLVPFFEAALARKEVKLGTERAVQVSSTLASMRPVSGEDAKGWVRFWRGVGFL</sequence>
<dbReference type="Pfam" id="PF00501">
    <property type="entry name" value="AMP-binding"/>
    <property type="match status" value="1"/>
</dbReference>
<dbReference type="SUPFAM" id="SSF47336">
    <property type="entry name" value="ACP-like"/>
    <property type="match status" value="1"/>
</dbReference>
<organism evidence="4 5">
    <name type="scientific">Trametes coccinea (strain BRFM310)</name>
    <name type="common">Pycnoporus coccineus</name>
    <dbReference type="NCBI Taxonomy" id="1353009"/>
    <lineage>
        <taxon>Eukaryota</taxon>
        <taxon>Fungi</taxon>
        <taxon>Dikarya</taxon>
        <taxon>Basidiomycota</taxon>
        <taxon>Agaricomycotina</taxon>
        <taxon>Agaricomycetes</taxon>
        <taxon>Polyporales</taxon>
        <taxon>Polyporaceae</taxon>
        <taxon>Trametes</taxon>
    </lineage>
</organism>
<dbReference type="Gene3D" id="3.40.50.720">
    <property type="entry name" value="NAD(P)-binding Rossmann-like Domain"/>
    <property type="match status" value="1"/>
</dbReference>
<name>A0A1Y2ILC5_TRAC3</name>
<dbReference type="InterPro" id="IPR036736">
    <property type="entry name" value="ACP-like_sf"/>
</dbReference>
<keyword evidence="5" id="KW-1185">Reference proteome</keyword>
<dbReference type="SUPFAM" id="SSF51735">
    <property type="entry name" value="NAD(P)-binding Rossmann-fold domains"/>
    <property type="match status" value="1"/>
</dbReference>
<dbReference type="InterPro" id="IPR009081">
    <property type="entry name" value="PP-bd_ACP"/>
</dbReference>
<dbReference type="Gene3D" id="3.40.50.12780">
    <property type="entry name" value="N-terminal domain of ligase-like"/>
    <property type="match status" value="1"/>
</dbReference>
<dbReference type="InterPro" id="IPR051414">
    <property type="entry name" value="Adenylate-forming_Reductase"/>
</dbReference>
<evidence type="ECO:0000259" key="3">
    <source>
        <dbReference type="PROSITE" id="PS50075"/>
    </source>
</evidence>
<dbReference type="InterPro" id="IPR020845">
    <property type="entry name" value="AMP-binding_CS"/>
</dbReference>
<dbReference type="EMBL" id="KZ084116">
    <property type="protein sequence ID" value="OSD00742.1"/>
    <property type="molecule type" value="Genomic_DNA"/>
</dbReference>
<dbReference type="InterPro" id="IPR000873">
    <property type="entry name" value="AMP-dep_synth/lig_dom"/>
</dbReference>
<dbReference type="InterPro" id="IPR036291">
    <property type="entry name" value="NAD(P)-bd_dom_sf"/>
</dbReference>
<evidence type="ECO:0000256" key="2">
    <source>
        <dbReference type="ARBA" id="ARBA00022553"/>
    </source>
</evidence>
<dbReference type="Proteomes" id="UP000193067">
    <property type="component" value="Unassembled WGS sequence"/>
</dbReference>
<reference evidence="4 5" key="1">
    <citation type="journal article" date="2015" name="Biotechnol. Biofuels">
        <title>Enhanced degradation of softwood versus hardwood by the white-rot fungus Pycnoporus coccineus.</title>
        <authorList>
            <person name="Couturier M."/>
            <person name="Navarro D."/>
            <person name="Chevret D."/>
            <person name="Henrissat B."/>
            <person name="Piumi F."/>
            <person name="Ruiz-Duenas F.J."/>
            <person name="Martinez A.T."/>
            <person name="Grigoriev I.V."/>
            <person name="Riley R."/>
            <person name="Lipzen A."/>
            <person name="Berrin J.G."/>
            <person name="Master E.R."/>
            <person name="Rosso M.N."/>
        </authorList>
    </citation>
    <scope>NUCLEOTIDE SEQUENCE [LARGE SCALE GENOMIC DNA]</scope>
    <source>
        <strain evidence="4 5">BRFM310</strain>
    </source>
</reference>
<proteinExistence type="predicted"/>
<dbReference type="InterPro" id="IPR013120">
    <property type="entry name" value="FAR_NAD-bd"/>
</dbReference>
<dbReference type="InterPro" id="IPR042099">
    <property type="entry name" value="ANL_N_sf"/>
</dbReference>
<dbReference type="STRING" id="1353009.A0A1Y2ILC5"/>
<dbReference type="Pfam" id="PF23562">
    <property type="entry name" value="AMP-binding_C_3"/>
    <property type="match status" value="1"/>
</dbReference>
<dbReference type="PANTHER" id="PTHR43439">
    <property type="entry name" value="PHENYLACETATE-COENZYME A LIGASE"/>
    <property type="match status" value="1"/>
</dbReference>
<dbReference type="PANTHER" id="PTHR43439:SF2">
    <property type="entry name" value="ENZYME, PUTATIVE (JCVI)-RELATED"/>
    <property type="match status" value="1"/>
</dbReference>
<dbReference type="OrthoDB" id="429813at2759"/>
<dbReference type="PROSITE" id="PS50075">
    <property type="entry name" value="CARRIER"/>
    <property type="match status" value="1"/>
</dbReference>